<organism evidence="1 2">
    <name type="scientific">Sulfurimonas aquatica</name>
    <dbReference type="NCBI Taxonomy" id="2672570"/>
    <lineage>
        <taxon>Bacteria</taxon>
        <taxon>Pseudomonadati</taxon>
        <taxon>Campylobacterota</taxon>
        <taxon>Epsilonproteobacteria</taxon>
        <taxon>Campylobacterales</taxon>
        <taxon>Sulfurimonadaceae</taxon>
        <taxon>Sulfurimonas</taxon>
    </lineage>
</organism>
<dbReference type="KEGG" id="saqt:GJV85_08130"/>
<reference evidence="1" key="1">
    <citation type="submission" date="2019-11" db="EMBL/GenBank/DDBJ databases">
        <authorList>
            <person name="Kojima H."/>
        </authorList>
    </citation>
    <scope>NUCLEOTIDE SEQUENCE</scope>
    <source>
        <strain evidence="1">H1576</strain>
    </source>
</reference>
<evidence type="ECO:0000313" key="1">
    <source>
        <dbReference type="EMBL" id="QSZ42079.1"/>
    </source>
</evidence>
<accession>A0A975B0N9</accession>
<reference evidence="1" key="2">
    <citation type="submission" date="2021-04" db="EMBL/GenBank/DDBJ databases">
        <title>Isolation and characterization of a novel species of the genus Sulfurimonas.</title>
        <authorList>
            <person name="Fukui M."/>
        </authorList>
    </citation>
    <scope>NUCLEOTIDE SEQUENCE</scope>
    <source>
        <strain evidence="1">H1576</strain>
    </source>
</reference>
<sequence>MKYILQFLTLLFVCFTPLLSNDYQERREISLQKDEQKKILVKYANYTKEFKFRWTLYTNEGLVVLRSYNKRVAQNILYLNNTNQSFKVYLKAKGAHSYETPYLLVKFKEFDIQKDSATFELFLSDRESQINLQDLKNN</sequence>
<name>A0A975B0N9_9BACT</name>
<dbReference type="AlphaFoldDB" id="A0A975B0N9"/>
<keyword evidence="2" id="KW-1185">Reference proteome</keyword>
<dbReference type="Proteomes" id="UP000671852">
    <property type="component" value="Chromosome"/>
</dbReference>
<proteinExistence type="predicted"/>
<protein>
    <submittedName>
        <fullName evidence="1">Uncharacterized protein</fullName>
    </submittedName>
</protein>
<dbReference type="RefSeq" id="WP_242689771.1">
    <property type="nucleotide sequence ID" value="NZ_CP046072.1"/>
</dbReference>
<dbReference type="EMBL" id="CP046072">
    <property type="protein sequence ID" value="QSZ42079.1"/>
    <property type="molecule type" value="Genomic_DNA"/>
</dbReference>
<evidence type="ECO:0000313" key="2">
    <source>
        <dbReference type="Proteomes" id="UP000671852"/>
    </source>
</evidence>
<gene>
    <name evidence="1" type="ORF">GJV85_08130</name>
</gene>